<reference evidence="4" key="1">
    <citation type="journal article" date="2019" name="Int. J. Syst. Evol. Microbiol.">
        <title>The Global Catalogue of Microorganisms (GCM) 10K type strain sequencing project: providing services to taxonomists for standard genome sequencing and annotation.</title>
        <authorList>
            <consortium name="The Broad Institute Genomics Platform"/>
            <consortium name="The Broad Institute Genome Sequencing Center for Infectious Disease"/>
            <person name="Wu L."/>
            <person name="Ma J."/>
        </authorList>
    </citation>
    <scope>NUCLEOTIDE SEQUENCE [LARGE SCALE GENOMIC DNA]</scope>
    <source>
        <strain evidence="4">JCM 16916</strain>
    </source>
</reference>
<feature type="domain" description="Spore protein YkvP/CgeB glycosyl transferase-like" evidence="2">
    <location>
        <begin position="339"/>
        <end position="449"/>
    </location>
</feature>
<dbReference type="InterPro" id="IPR055259">
    <property type="entry name" value="YkvP/CgeB_Glyco_trans-like"/>
</dbReference>
<gene>
    <name evidence="3" type="ORF">GCM10022229_26550</name>
</gene>
<dbReference type="SUPFAM" id="SSF53756">
    <property type="entry name" value="UDP-Glycosyltransferase/glycogen phosphorylase"/>
    <property type="match status" value="2"/>
</dbReference>
<evidence type="ECO:0000259" key="2">
    <source>
        <dbReference type="Pfam" id="PF13524"/>
    </source>
</evidence>
<dbReference type="EMBL" id="BAAAZU010000030">
    <property type="protein sequence ID" value="GAA3931717.1"/>
    <property type="molecule type" value="Genomic_DNA"/>
</dbReference>
<protein>
    <recommendedName>
        <fullName evidence="2">Spore protein YkvP/CgeB glycosyl transferase-like domain-containing protein</fullName>
    </recommendedName>
</protein>
<name>A0ABP7N026_9GAMM</name>
<dbReference type="Pfam" id="PF13692">
    <property type="entry name" value="Glyco_trans_1_4"/>
    <property type="match status" value="1"/>
</dbReference>
<dbReference type="Pfam" id="PF13524">
    <property type="entry name" value="Glyco_trans_1_2"/>
    <property type="match status" value="1"/>
</dbReference>
<proteinExistence type="predicted"/>
<evidence type="ECO:0000313" key="4">
    <source>
        <dbReference type="Proteomes" id="UP001501727"/>
    </source>
</evidence>
<keyword evidence="4" id="KW-1185">Reference proteome</keyword>
<dbReference type="CDD" id="cd03801">
    <property type="entry name" value="GT4_PimA-like"/>
    <property type="match status" value="1"/>
</dbReference>
<sequence length="1595" mass="177802">MLAKLDEQLRYRRRINAILERERRKSREASKDAEVLRNSFSFRLGSLLLGAARSPKRMLMLPHDGFALLREAWPRISNRLRRGARQTPSDSQPDLGPDVALAGKDADWMTESVIVAEPIQRLSPGTEAAPLLPDNLATLRIATVMDEFSFNAFSHCGDLLQIGAEDWRREIEEFEPNLLLVESAWKGRDESWARKVYPLSREMVDMVAWCRERRIPTVFWNKEDPVHLSVFMRTARQFDFVFTTDIDCVRAYKAALGHEQVYWLPFACQPAEHNPIEEYQRKDGFCFAGSFYAKYPERQRDFATIIDSMSRLRPVDIYDRNAGKDDPALAFPDVYDPMIQGSLPYTQISLAYKGYRYGININTVKQSQSMFARRAFDLLASNTVTVSNFSRGLRMLLGDLVIASDDGTQLAARVRPLLGDDSTYRRFRLAGLRKVMSEHTYQDRLRYVLEKVGGRAVDDGLPHVVVVGHASDADQVARLCVAFERQRHPSRELVLVVPAGLDVQERVGLTVVTEADAANVGLAACWPEAWVACFDPEDHHGEHYLTDLVLATRYAGAGPIGKAARFTFDGQRVSLRDEGMAYRTGQSIPLRRAIVRAAESPVADLLSMARRGADVVVHDACAIDEFHYCEKGAGIDATLVGDLAGLWAGVSLQRLHRLAETATAADVLAAEQISSPAMDAAELAQILPCGDQHADGRVSLALREGRLLLRSKLAGDLHAYLYAPRPLPVAQLFPGGIGKFNLVVDTEMLVSFVFIFLDAKRERIGHAIRACSSNLSISAPAGTCHVRLGLRVQGPGEATVRRLVLGHVPSPAAGIPARAEHLVVSRGYPAYDNLYSYAYVHRRIKGYAAAGVPVDVFRINEDHVRFSEFEDIDVVSGQLSDLELMIRSNPYRTVLVHSLDRALWSTLKECASDREILVWIHGAEIQPWYRRDFSFLDDRDRERGIQRSNDRMAFWRDIFADTPDNTKFIFVSRHLAREAMRDVGVELDPSRYVVIHNHVDGELFKYTPKPAAQRNRLLSIRPYSRPTYANDLVVKAILDLVDEPWFGQLEFRLIGDGRLFDETVEPVRHLPNVVLEKRFLSQSEIAALHREYGVFLAPSRIDSQGVSRDEAMASGLVPVTNRVSAIPEFADASCAMLAEPEDWRGIADAIRRLHAEPDLFLSLSEAAAARVRAQSGAARTLDRELALMLPDRRSADEPLPVPVTAPRTRRRIALYGDLDLNLIDGSAVWAASLARVLAGEDEVDVDLFLKARIRQTQVIRELLGMVNVRLIEPAGDTVRLRPEQALDSIVEADGTRGYDAVVLRGFDLALLAQERAELAGRLWVYLTDIPQHADDFTPERLDALRRVTRGAALVLCQTPALEQHLVAMSPEAAGKTRLLPPMIPDYEQGHVAPARTDGMLRLAYAGKFAPLWGIRELFDAVGRLRAEGVPIELHVFGDKIHNPPDDPGFRPFVEARLQDEGVVWRRGLDRGQVLERLRGMDAGWAWRLPQLEERTLELSTKLLEYAASGAPPVLAPGAVNEGLFGAGYPLFATAQSLADLLRSMARDPEILAQARRQLEGIAARYTFSAVRERHVAPLLLEAARGLAAATSGSAS</sequence>
<evidence type="ECO:0000256" key="1">
    <source>
        <dbReference type="SAM" id="MobiDB-lite"/>
    </source>
</evidence>
<feature type="region of interest" description="Disordered" evidence="1">
    <location>
        <begin position="81"/>
        <end position="100"/>
    </location>
</feature>
<comment type="caution">
    <text evidence="3">The sequence shown here is derived from an EMBL/GenBank/DDBJ whole genome shotgun (WGS) entry which is preliminary data.</text>
</comment>
<dbReference type="PANTHER" id="PTHR12526">
    <property type="entry name" value="GLYCOSYLTRANSFERASE"/>
    <property type="match status" value="1"/>
</dbReference>
<dbReference type="Proteomes" id="UP001501727">
    <property type="component" value="Unassembled WGS sequence"/>
</dbReference>
<organism evidence="3 4">
    <name type="scientific">Luteimonas lutimaris</name>
    <dbReference type="NCBI Taxonomy" id="698645"/>
    <lineage>
        <taxon>Bacteria</taxon>
        <taxon>Pseudomonadati</taxon>
        <taxon>Pseudomonadota</taxon>
        <taxon>Gammaproteobacteria</taxon>
        <taxon>Lysobacterales</taxon>
        <taxon>Lysobacteraceae</taxon>
        <taxon>Luteimonas</taxon>
    </lineage>
</organism>
<dbReference type="Gene3D" id="3.40.50.2000">
    <property type="entry name" value="Glycogen Phosphorylase B"/>
    <property type="match status" value="3"/>
</dbReference>
<accession>A0ABP7N026</accession>
<evidence type="ECO:0000313" key="3">
    <source>
        <dbReference type="EMBL" id="GAA3931717.1"/>
    </source>
</evidence>